<sequence length="318" mass="35863">MRSVYLERGPGLRPLARRRVSSGRNRTRPSGRCGWFHVPPSMWRLGSAAPTRGSVRTLTSNTEHRKEQSVSKDVPQSWAEESLWQLGDVPTNPPPEIIGWLRPWPYQESSVRWVLKSILVFNTDAFSQKGEVDVFPGVSPRTQSERTLVRVKRPLGEVSDAQGLIHGGSTVSYYQFWLYVNVLITLMALGTRKAIFSGKVPALAWGIVEPIMEMATLNRLFKDSNLDRPIICSLVYCESSALTIRPPKRVIKLWALVKTPLCNTHKIQVFEPHEHFHGSSSAGVRDWSHHCVVVTELVILQTNCSRTYGMRVNRTAPA</sequence>
<name>A0A7R9HTV1_9NEOP</name>
<accession>A0A7R9HTV1</accession>
<protein>
    <submittedName>
        <fullName evidence="2">Uncharacterized protein</fullName>
    </submittedName>
</protein>
<reference evidence="2" key="1">
    <citation type="submission" date="2020-11" db="EMBL/GenBank/DDBJ databases">
        <authorList>
            <person name="Tran Van P."/>
        </authorList>
    </citation>
    <scope>NUCLEOTIDE SEQUENCE</scope>
</reference>
<evidence type="ECO:0000256" key="1">
    <source>
        <dbReference type="SAM" id="MobiDB-lite"/>
    </source>
</evidence>
<dbReference type="AlphaFoldDB" id="A0A7R9HTV1"/>
<organism evidence="2">
    <name type="scientific">Timema monikensis</name>
    <dbReference type="NCBI Taxonomy" id="170555"/>
    <lineage>
        <taxon>Eukaryota</taxon>
        <taxon>Metazoa</taxon>
        <taxon>Ecdysozoa</taxon>
        <taxon>Arthropoda</taxon>
        <taxon>Hexapoda</taxon>
        <taxon>Insecta</taxon>
        <taxon>Pterygota</taxon>
        <taxon>Neoptera</taxon>
        <taxon>Polyneoptera</taxon>
        <taxon>Phasmatodea</taxon>
        <taxon>Timematodea</taxon>
        <taxon>Timematoidea</taxon>
        <taxon>Timematidae</taxon>
        <taxon>Timema</taxon>
    </lineage>
</organism>
<proteinExistence type="predicted"/>
<feature type="region of interest" description="Disordered" evidence="1">
    <location>
        <begin position="48"/>
        <end position="72"/>
    </location>
</feature>
<gene>
    <name evidence="2" type="ORF">TMSB3V08_LOCUS11548</name>
</gene>
<evidence type="ECO:0000313" key="2">
    <source>
        <dbReference type="EMBL" id="CAD7434898.1"/>
    </source>
</evidence>
<dbReference type="EMBL" id="OB798474">
    <property type="protein sequence ID" value="CAD7434898.1"/>
    <property type="molecule type" value="Genomic_DNA"/>
</dbReference>